<evidence type="ECO:0000256" key="3">
    <source>
        <dbReference type="ARBA" id="ARBA00023163"/>
    </source>
</evidence>
<dbReference type="RefSeq" id="WP_095983666.1">
    <property type="nucleotide sequence ID" value="NZ_CP022098.1"/>
</dbReference>
<dbReference type="PROSITE" id="PS50977">
    <property type="entry name" value="HTH_TETR_2"/>
    <property type="match status" value="1"/>
</dbReference>
<evidence type="ECO:0000259" key="5">
    <source>
        <dbReference type="PROSITE" id="PS50977"/>
    </source>
</evidence>
<evidence type="ECO:0000256" key="1">
    <source>
        <dbReference type="ARBA" id="ARBA00023015"/>
    </source>
</evidence>
<feature type="DNA-binding region" description="H-T-H motif" evidence="4">
    <location>
        <begin position="29"/>
        <end position="48"/>
    </location>
</feature>
<dbReference type="GO" id="GO:0003677">
    <property type="term" value="F:DNA binding"/>
    <property type="evidence" value="ECO:0007669"/>
    <property type="project" value="UniProtKB-UniRule"/>
</dbReference>
<dbReference type="InterPro" id="IPR036271">
    <property type="entry name" value="Tet_transcr_reg_TetR-rel_C_sf"/>
</dbReference>
<dbReference type="Pfam" id="PF00440">
    <property type="entry name" value="TetR_N"/>
    <property type="match status" value="1"/>
</dbReference>
<dbReference type="PANTHER" id="PTHR47506">
    <property type="entry name" value="TRANSCRIPTIONAL REGULATORY PROTEIN"/>
    <property type="match status" value="1"/>
</dbReference>
<dbReference type="Gene3D" id="1.10.10.60">
    <property type="entry name" value="Homeodomain-like"/>
    <property type="match status" value="1"/>
</dbReference>
<dbReference type="SUPFAM" id="SSF48498">
    <property type="entry name" value="Tetracyclin repressor-like, C-terminal domain"/>
    <property type="match status" value="1"/>
</dbReference>
<keyword evidence="3" id="KW-0804">Transcription</keyword>
<dbReference type="KEGG" id="cfus:CYFUS_000391"/>
<accession>A0A250ITA7</accession>
<reference evidence="6 7" key="1">
    <citation type="submission" date="2017-06" db="EMBL/GenBank/DDBJ databases">
        <title>Sequencing and comparative analysis of myxobacterial genomes.</title>
        <authorList>
            <person name="Rupp O."/>
            <person name="Goesmann A."/>
            <person name="Sogaard-Andersen L."/>
        </authorList>
    </citation>
    <scope>NUCLEOTIDE SEQUENCE [LARGE SCALE GENOMIC DNA]</scope>
    <source>
        <strain evidence="6 7">DSM 52655</strain>
    </source>
</reference>
<name>A0A250ITA7_9BACT</name>
<evidence type="ECO:0000313" key="7">
    <source>
        <dbReference type="Proteomes" id="UP000217257"/>
    </source>
</evidence>
<evidence type="ECO:0000256" key="2">
    <source>
        <dbReference type="ARBA" id="ARBA00023125"/>
    </source>
</evidence>
<dbReference type="InterPro" id="IPR001647">
    <property type="entry name" value="HTH_TetR"/>
</dbReference>
<dbReference type="AlphaFoldDB" id="A0A250ITA7"/>
<protein>
    <submittedName>
        <fullName evidence="6">TetR family transcriptional regulator</fullName>
    </submittedName>
</protein>
<evidence type="ECO:0000256" key="4">
    <source>
        <dbReference type="PROSITE-ProRule" id="PRU00335"/>
    </source>
</evidence>
<dbReference type="SUPFAM" id="SSF46689">
    <property type="entry name" value="Homeodomain-like"/>
    <property type="match status" value="1"/>
</dbReference>
<sequence length="199" mass="22119">MAKRAPKTNERILQEGLALMSQEGLAGVTIGRLAEQVGMSKSGLFAHFRGKEDIQVGLLEYAGRFFLPRVLEPAMKAPEGLPRLESLVRHWLGWAKRAGLPGGCAVAAAMFELDDVESPVREYVLDLEAQWRATLGQFVQQAVDLGHLRAGLDVEQFVWELCGIYLSHHTSSRFVRDPRADERARVAFEALVNRARPGK</sequence>
<keyword evidence="1" id="KW-0805">Transcription regulation</keyword>
<dbReference type="PRINTS" id="PR00455">
    <property type="entry name" value="HTHTETR"/>
</dbReference>
<dbReference type="Gene3D" id="1.10.357.10">
    <property type="entry name" value="Tetracycline Repressor, domain 2"/>
    <property type="match status" value="1"/>
</dbReference>
<dbReference type="PANTHER" id="PTHR47506:SF6">
    <property type="entry name" value="HTH-TYPE TRANSCRIPTIONAL REPRESSOR NEMR"/>
    <property type="match status" value="1"/>
</dbReference>
<evidence type="ECO:0000313" key="6">
    <source>
        <dbReference type="EMBL" id="ATB34979.1"/>
    </source>
</evidence>
<dbReference type="Proteomes" id="UP000217257">
    <property type="component" value="Chromosome"/>
</dbReference>
<organism evidence="6 7">
    <name type="scientific">Cystobacter fuscus</name>
    <dbReference type="NCBI Taxonomy" id="43"/>
    <lineage>
        <taxon>Bacteria</taxon>
        <taxon>Pseudomonadati</taxon>
        <taxon>Myxococcota</taxon>
        <taxon>Myxococcia</taxon>
        <taxon>Myxococcales</taxon>
        <taxon>Cystobacterineae</taxon>
        <taxon>Archangiaceae</taxon>
        <taxon>Cystobacter</taxon>
    </lineage>
</organism>
<feature type="domain" description="HTH tetR-type" evidence="5">
    <location>
        <begin position="6"/>
        <end position="66"/>
    </location>
</feature>
<dbReference type="EMBL" id="CP022098">
    <property type="protein sequence ID" value="ATB34979.1"/>
    <property type="molecule type" value="Genomic_DNA"/>
</dbReference>
<gene>
    <name evidence="6" type="ORF">CYFUS_000391</name>
</gene>
<dbReference type="InterPro" id="IPR009057">
    <property type="entry name" value="Homeodomain-like_sf"/>
</dbReference>
<dbReference type="Pfam" id="PF16925">
    <property type="entry name" value="TetR_C_13"/>
    <property type="match status" value="1"/>
</dbReference>
<keyword evidence="2 4" id="KW-0238">DNA-binding</keyword>
<proteinExistence type="predicted"/>
<dbReference type="InterPro" id="IPR011075">
    <property type="entry name" value="TetR_C"/>
</dbReference>